<organism evidence="1 2">
    <name type="scientific">Luteibacter rhizovicinus DSM 16549</name>
    <dbReference type="NCBI Taxonomy" id="1440763"/>
    <lineage>
        <taxon>Bacteria</taxon>
        <taxon>Pseudomonadati</taxon>
        <taxon>Pseudomonadota</taxon>
        <taxon>Gammaproteobacteria</taxon>
        <taxon>Lysobacterales</taxon>
        <taxon>Rhodanobacteraceae</taxon>
        <taxon>Luteibacter</taxon>
    </lineage>
</organism>
<dbReference type="KEGG" id="lrz:BJI69_03520"/>
<dbReference type="RefSeq" id="WP_046968836.1">
    <property type="nucleotide sequence ID" value="NZ_CP017480.1"/>
</dbReference>
<dbReference type="PATRIC" id="fig|1440763.5.peg.3386"/>
<dbReference type="EMBL" id="CP017480">
    <property type="protein sequence ID" value="APG03065.1"/>
    <property type="molecule type" value="Genomic_DNA"/>
</dbReference>
<protein>
    <submittedName>
        <fullName evidence="1">Uncharacterized protein</fullName>
    </submittedName>
</protein>
<evidence type="ECO:0000313" key="1">
    <source>
        <dbReference type="EMBL" id="APG03065.1"/>
    </source>
</evidence>
<evidence type="ECO:0000313" key="2">
    <source>
        <dbReference type="Proteomes" id="UP000182987"/>
    </source>
</evidence>
<dbReference type="STRING" id="1440763.BJI69_03520"/>
<name>A0A0G9H7U1_9GAMM</name>
<accession>A0A0G9H7U1</accession>
<proteinExistence type="predicted"/>
<sequence length="64" mass="6450">MTRTDWDGSTIVYGWDAARGAYFSVVPGAAGQTITGDSGSGGFFIARAAGRAGGHGLRARDTAG</sequence>
<keyword evidence="2" id="KW-1185">Reference proteome</keyword>
<dbReference type="Proteomes" id="UP000182987">
    <property type="component" value="Chromosome"/>
</dbReference>
<gene>
    <name evidence="1" type="ORF">BJI69_03520</name>
</gene>
<dbReference type="AlphaFoldDB" id="A0A0G9H7U1"/>
<reference evidence="2" key="1">
    <citation type="submission" date="2016-09" db="EMBL/GenBank/DDBJ databases">
        <authorList>
            <person name="Lysoe E."/>
        </authorList>
    </citation>
    <scope>NUCLEOTIDE SEQUENCE [LARGE SCALE GENOMIC DNA]</scope>
    <source>
        <strain evidence="2">LJ96T</strain>
    </source>
</reference>